<dbReference type="Proteomes" id="UP000292702">
    <property type="component" value="Unassembled WGS sequence"/>
</dbReference>
<gene>
    <name evidence="1" type="ORF">EIP91_002862</name>
</gene>
<dbReference type="AlphaFoldDB" id="A0A4V2MXL1"/>
<organism evidence="1 2">
    <name type="scientific">Steccherinum ochraceum</name>
    <dbReference type="NCBI Taxonomy" id="92696"/>
    <lineage>
        <taxon>Eukaryota</taxon>
        <taxon>Fungi</taxon>
        <taxon>Dikarya</taxon>
        <taxon>Basidiomycota</taxon>
        <taxon>Agaricomycotina</taxon>
        <taxon>Agaricomycetes</taxon>
        <taxon>Polyporales</taxon>
        <taxon>Steccherinaceae</taxon>
        <taxon>Steccherinum</taxon>
    </lineage>
</organism>
<evidence type="ECO:0000313" key="1">
    <source>
        <dbReference type="EMBL" id="TCD70517.1"/>
    </source>
</evidence>
<evidence type="ECO:0000313" key="2">
    <source>
        <dbReference type="Proteomes" id="UP000292702"/>
    </source>
</evidence>
<keyword evidence="2" id="KW-1185">Reference proteome</keyword>
<proteinExistence type="predicted"/>
<dbReference type="EMBL" id="RWJN01000019">
    <property type="protein sequence ID" value="TCD70517.1"/>
    <property type="molecule type" value="Genomic_DNA"/>
</dbReference>
<dbReference type="OrthoDB" id="341421at2759"/>
<sequence length="346" mass="40122">MNYLLLGKTEVLDLDFFRPFLAWMHQWSYTHPALPLHFSLHHRIINNCNPDVPPVSILEVGEGRLVVVDDRPPPLYAYPTPNVLDWWPMAQTNIVAGKLQRRIQFSGHVLPILTAMAGALMSEIYTTTSAAGSARRRFRLQYLSSPITDFGICLGRARVVAEDRLMFYSMKSKKFSMLPQDPNEHYWMYFTTVKGEEIFFDGAFYPFNLAQVILTEGYGPPPVTNVLFRSPCTWTAREIKKKVDGLYDERSRVSILRNEKLQKVMEHHSDRFDGDDIAVFFALMEEFAGKKLAKTEKQLFYIWLKQNCLSLGTTLDQRLFRNWPKEPRELIERDPNESTDGMTWGR</sequence>
<dbReference type="STRING" id="92696.A0A4V2MXL1"/>
<accession>A0A4V2MXL1</accession>
<name>A0A4V2MXL1_9APHY</name>
<protein>
    <submittedName>
        <fullName evidence="1">Uncharacterized protein</fullName>
    </submittedName>
</protein>
<reference evidence="1 2" key="1">
    <citation type="submission" date="2018-11" db="EMBL/GenBank/DDBJ databases">
        <title>Genome assembly of Steccherinum ochraceum LE-BIN_3174, the white-rot fungus of the Steccherinaceae family (The Residual Polyporoid clade, Polyporales, Basidiomycota).</title>
        <authorList>
            <person name="Fedorova T.V."/>
            <person name="Glazunova O.A."/>
            <person name="Landesman E.O."/>
            <person name="Moiseenko K.V."/>
            <person name="Psurtseva N.V."/>
            <person name="Savinova O.S."/>
            <person name="Shakhova N.V."/>
            <person name="Tyazhelova T.V."/>
            <person name="Vasina D.V."/>
        </authorList>
    </citation>
    <scope>NUCLEOTIDE SEQUENCE [LARGE SCALE GENOMIC DNA]</scope>
    <source>
        <strain evidence="1 2">LE-BIN_3174</strain>
    </source>
</reference>
<comment type="caution">
    <text evidence="1">The sequence shown here is derived from an EMBL/GenBank/DDBJ whole genome shotgun (WGS) entry which is preliminary data.</text>
</comment>